<protein>
    <submittedName>
        <fullName evidence="1">Uncharacterized protein</fullName>
    </submittedName>
</protein>
<accession>U1RCM9</accession>
<reference evidence="1 2" key="1">
    <citation type="submission" date="2013-08" db="EMBL/GenBank/DDBJ databases">
        <authorList>
            <person name="Weinstock G."/>
            <person name="Sodergren E."/>
            <person name="Wylie T."/>
            <person name="Fulton L."/>
            <person name="Fulton R."/>
            <person name="Fronick C."/>
            <person name="O'Laughlin M."/>
            <person name="Godfrey J."/>
            <person name="Miner T."/>
            <person name="Herter B."/>
            <person name="Appelbaum E."/>
            <person name="Cordes M."/>
            <person name="Lek S."/>
            <person name="Wollam A."/>
            <person name="Pepin K.H."/>
            <person name="Palsikar V.B."/>
            <person name="Mitreva M."/>
            <person name="Wilson R.K."/>
        </authorList>
    </citation>
    <scope>NUCLEOTIDE SEQUENCE [LARGE SCALE GENOMIC DNA]</scope>
    <source>
        <strain evidence="1 2">F0580</strain>
    </source>
</reference>
<evidence type="ECO:0000313" key="2">
    <source>
        <dbReference type="Proteomes" id="UP000016519"/>
    </source>
</evidence>
<sequence>MPQANAAEDGITAGGALNYDSRGTKAKFSVTVKLRLIVTPQRKGDLKVTAEEKFNASASLRDFLKSFNAGGVHVSEELAKVDLPNVQFMVGYVPVVLTNEVSLTGDLNMASSFNPSISIKQSQTIGFGYTTKKGFYTIREGAAPVSELSFNGLDQKNADEYTIFSAQADFTLTLGFESKLYNQMGLGAVLEGRFLLMGKFSLLMMRKRMALLNYLVSKRLSLEV</sequence>
<dbReference type="AlphaFoldDB" id="U1RCM9"/>
<proteinExistence type="predicted"/>
<evidence type="ECO:0000313" key="1">
    <source>
        <dbReference type="EMBL" id="ERH31801.1"/>
    </source>
</evidence>
<dbReference type="RefSeq" id="WP_021617391.1">
    <property type="nucleotide sequence ID" value="NZ_KE952640.1"/>
</dbReference>
<keyword evidence="2" id="KW-1185">Reference proteome</keyword>
<dbReference type="EMBL" id="AWSI01000009">
    <property type="protein sequence ID" value="ERH31801.1"/>
    <property type="molecule type" value="Genomic_DNA"/>
</dbReference>
<gene>
    <name evidence="1" type="ORF">HMPREF9244_00239</name>
</gene>
<dbReference type="HOGENOM" id="CLU_1232910_0_0_11"/>
<dbReference type="Proteomes" id="UP000016519">
    <property type="component" value="Unassembled WGS sequence"/>
</dbReference>
<name>U1RCM9_9BIFI</name>
<dbReference type="PATRIC" id="fig|1321816.3.peg.198"/>
<comment type="caution">
    <text evidence="1">The sequence shown here is derived from an EMBL/GenBank/DDBJ whole genome shotgun (WGS) entry which is preliminary data.</text>
</comment>
<organism evidence="1 2">
    <name type="scientific">Alloscardovia omnicolens F0580</name>
    <dbReference type="NCBI Taxonomy" id="1321816"/>
    <lineage>
        <taxon>Bacteria</taxon>
        <taxon>Bacillati</taxon>
        <taxon>Actinomycetota</taxon>
        <taxon>Actinomycetes</taxon>
        <taxon>Bifidobacteriales</taxon>
        <taxon>Bifidobacteriaceae</taxon>
        <taxon>Alloscardovia</taxon>
    </lineage>
</organism>